<gene>
    <name evidence="1" type="ORF">M9H77_26279</name>
</gene>
<organism evidence="1 2">
    <name type="scientific">Catharanthus roseus</name>
    <name type="common">Madagascar periwinkle</name>
    <name type="synonym">Vinca rosea</name>
    <dbReference type="NCBI Taxonomy" id="4058"/>
    <lineage>
        <taxon>Eukaryota</taxon>
        <taxon>Viridiplantae</taxon>
        <taxon>Streptophyta</taxon>
        <taxon>Embryophyta</taxon>
        <taxon>Tracheophyta</taxon>
        <taxon>Spermatophyta</taxon>
        <taxon>Magnoliopsida</taxon>
        <taxon>eudicotyledons</taxon>
        <taxon>Gunneridae</taxon>
        <taxon>Pentapetalae</taxon>
        <taxon>asterids</taxon>
        <taxon>lamiids</taxon>
        <taxon>Gentianales</taxon>
        <taxon>Apocynaceae</taxon>
        <taxon>Rauvolfioideae</taxon>
        <taxon>Vinceae</taxon>
        <taxon>Catharanthinae</taxon>
        <taxon>Catharanthus</taxon>
    </lineage>
</organism>
<name>A0ACC0AA74_CATRO</name>
<evidence type="ECO:0000313" key="2">
    <source>
        <dbReference type="Proteomes" id="UP001060085"/>
    </source>
</evidence>
<dbReference type="Proteomes" id="UP001060085">
    <property type="component" value="Linkage Group LG06"/>
</dbReference>
<dbReference type="EMBL" id="CM044706">
    <property type="protein sequence ID" value="KAI5657486.1"/>
    <property type="molecule type" value="Genomic_DNA"/>
</dbReference>
<accession>A0ACC0AA74</accession>
<proteinExistence type="predicted"/>
<reference evidence="2" key="1">
    <citation type="journal article" date="2023" name="Nat. Plants">
        <title>Single-cell RNA sequencing provides a high-resolution roadmap for understanding the multicellular compartmentation of specialized metabolism.</title>
        <authorList>
            <person name="Sun S."/>
            <person name="Shen X."/>
            <person name="Li Y."/>
            <person name="Li Y."/>
            <person name="Wang S."/>
            <person name="Li R."/>
            <person name="Zhang H."/>
            <person name="Shen G."/>
            <person name="Guo B."/>
            <person name="Wei J."/>
            <person name="Xu J."/>
            <person name="St-Pierre B."/>
            <person name="Chen S."/>
            <person name="Sun C."/>
        </authorList>
    </citation>
    <scope>NUCLEOTIDE SEQUENCE [LARGE SCALE GENOMIC DNA]</scope>
</reference>
<sequence>MASDFTPKTKKYFDPNLYSERRFEEIFTKGEALKRHDDRNVDKLDAYGRLLHHMISNIVIPNIGHKSSITNMHFFAMLALHEHRRMNFRYMVIEHMLSTQTSSTKFLPYGCFFTKVFQYFVLKLVGVGDPIRAGKIYNKHTFKRMGFEKNEEGMLVRGGQDESDESDEDDEDNEGQEAMNVDEEESEEELEEETYRSEMRQKKSIVEKGPFVPQMNGRVKKVEEFDEFDSRKMILNFQAMNILSCVLDVNEYNKLNGCDSTHEM</sequence>
<protein>
    <submittedName>
        <fullName evidence="1">Uncharacterized protein</fullName>
    </submittedName>
</protein>
<comment type="caution">
    <text evidence="1">The sequence shown here is derived from an EMBL/GenBank/DDBJ whole genome shotgun (WGS) entry which is preliminary data.</text>
</comment>
<evidence type="ECO:0000313" key="1">
    <source>
        <dbReference type="EMBL" id="KAI5657486.1"/>
    </source>
</evidence>
<keyword evidence="2" id="KW-1185">Reference proteome</keyword>